<evidence type="ECO:0000313" key="10">
    <source>
        <dbReference type="Proteomes" id="UP000789342"/>
    </source>
</evidence>
<evidence type="ECO:0000256" key="1">
    <source>
        <dbReference type="ARBA" id="ARBA00004240"/>
    </source>
</evidence>
<dbReference type="GO" id="GO:0005783">
    <property type="term" value="C:endoplasmic reticulum"/>
    <property type="evidence" value="ECO:0007669"/>
    <property type="project" value="UniProtKB-SubCell"/>
</dbReference>
<sequence length="397" mass="46638">MRQQLKSVWYFQTDKEIDKLDSQINKKYCGIETKDGCRFLFAYHLPEQETSSNKHFVAFAEIARRLKRTIVLTNVGRSRIRWDRMLPFEFYYDVETLQKKFPDVRFITQEEFRKWTKERYNKPNAIHARIERLEPINVEKFVKPDFGALKKMKRFDFAFDNSSAFLQLNIGDDSSWMTGEGNRNMLNFLTTTLNSKAEVVLLVHDRKFLIETTNPVPYAKHLTNAAEKVIKKLDKYIAIHWRMERGEVAMMPECAKRLVVYLERLASKTGINNIYLATDYPLLQKPQSDTFHKLGDEHHQAMKILNSSFHLNTWVSTHSLDYLKEYTDLAKPLEDELAGGGLQGILDKLILINANYFISGSKGCCRIRSKYTLRVAEERKRLFKKGTVRIKNIIDRW</sequence>
<dbReference type="EMBL" id="CAJVPV010002103">
    <property type="protein sequence ID" value="CAG8517624.1"/>
    <property type="molecule type" value="Genomic_DNA"/>
</dbReference>
<keyword evidence="10" id="KW-1185">Reference proteome</keyword>
<keyword evidence="4" id="KW-0256">Endoplasmic reticulum</keyword>
<evidence type="ECO:0000256" key="5">
    <source>
        <dbReference type="ARBA" id="ARBA00023253"/>
    </source>
</evidence>
<dbReference type="InterPro" id="IPR045130">
    <property type="entry name" value="OFUT2-like"/>
</dbReference>
<keyword evidence="6" id="KW-0119">Carbohydrate metabolism</keyword>
<proteinExistence type="inferred from homology"/>
<dbReference type="GO" id="GO:0046922">
    <property type="term" value="F:peptide-O-fucosyltransferase activity"/>
    <property type="evidence" value="ECO:0007669"/>
    <property type="project" value="InterPro"/>
</dbReference>
<evidence type="ECO:0000256" key="4">
    <source>
        <dbReference type="ARBA" id="ARBA00022824"/>
    </source>
</evidence>
<evidence type="ECO:0000256" key="2">
    <source>
        <dbReference type="ARBA" id="ARBA00004922"/>
    </source>
</evidence>
<dbReference type="PANTHER" id="PTHR13398">
    <property type="entry name" value="GDP-FUCOSE PROTEIN O-FUCOSYLTRANSFERASE 2"/>
    <property type="match status" value="1"/>
</dbReference>
<evidence type="ECO:0000256" key="8">
    <source>
        <dbReference type="ARBA" id="ARBA00026232"/>
    </source>
</evidence>
<dbReference type="PANTHER" id="PTHR13398:SF0">
    <property type="entry name" value="GDP-FUCOSE PROTEIN O-FUCOSYLTRANSFERASE 2"/>
    <property type="match status" value="1"/>
</dbReference>
<comment type="similarity">
    <text evidence="7">Belongs to the glycosyltransferase 68 family.</text>
</comment>
<dbReference type="GO" id="GO:0006004">
    <property type="term" value="P:fucose metabolic process"/>
    <property type="evidence" value="ECO:0007669"/>
    <property type="project" value="UniProtKB-KW"/>
</dbReference>
<dbReference type="Gene3D" id="3.40.50.11350">
    <property type="match status" value="1"/>
</dbReference>
<organism evidence="9 10">
    <name type="scientific">Acaulospora morrowiae</name>
    <dbReference type="NCBI Taxonomy" id="94023"/>
    <lineage>
        <taxon>Eukaryota</taxon>
        <taxon>Fungi</taxon>
        <taxon>Fungi incertae sedis</taxon>
        <taxon>Mucoromycota</taxon>
        <taxon>Glomeromycotina</taxon>
        <taxon>Glomeromycetes</taxon>
        <taxon>Diversisporales</taxon>
        <taxon>Acaulosporaceae</taxon>
        <taxon>Acaulospora</taxon>
    </lineage>
</organism>
<dbReference type="OrthoDB" id="2020419at2759"/>
<keyword evidence="5" id="KW-0294">Fucose metabolism</keyword>
<gene>
    <name evidence="9" type="ORF">AMORRO_LOCUS4042</name>
</gene>
<dbReference type="Proteomes" id="UP000789342">
    <property type="component" value="Unassembled WGS sequence"/>
</dbReference>
<comment type="caution">
    <text evidence="9">The sequence shown here is derived from an EMBL/GenBank/DDBJ whole genome shotgun (WGS) entry which is preliminary data.</text>
</comment>
<evidence type="ECO:0000256" key="3">
    <source>
        <dbReference type="ARBA" id="ARBA00022679"/>
    </source>
</evidence>
<comment type="subcellular location">
    <subcellularLocation>
        <location evidence="1">Endoplasmic reticulum</location>
    </subcellularLocation>
</comment>
<evidence type="ECO:0000256" key="6">
    <source>
        <dbReference type="ARBA" id="ARBA00023277"/>
    </source>
</evidence>
<reference evidence="9" key="1">
    <citation type="submission" date="2021-06" db="EMBL/GenBank/DDBJ databases">
        <authorList>
            <person name="Kallberg Y."/>
            <person name="Tangrot J."/>
            <person name="Rosling A."/>
        </authorList>
    </citation>
    <scope>NUCLEOTIDE SEQUENCE</scope>
    <source>
        <strain evidence="9">CL551</strain>
    </source>
</reference>
<dbReference type="Pfam" id="PF10250">
    <property type="entry name" value="O-FucT"/>
    <property type="match status" value="1"/>
</dbReference>
<accession>A0A9N9A4E5</accession>
<dbReference type="AlphaFoldDB" id="A0A9N9A4E5"/>
<evidence type="ECO:0000256" key="7">
    <source>
        <dbReference type="ARBA" id="ARBA00025803"/>
    </source>
</evidence>
<protein>
    <recommendedName>
        <fullName evidence="8">GDP-fucose protein O-fucosyltransferase 2</fullName>
    </recommendedName>
</protein>
<keyword evidence="3" id="KW-0808">Transferase</keyword>
<dbReference type="InterPro" id="IPR019378">
    <property type="entry name" value="GDP-Fuc_O-FucTrfase"/>
</dbReference>
<comment type="pathway">
    <text evidence="2">Protein modification; protein glycosylation.</text>
</comment>
<name>A0A9N9A4E5_9GLOM</name>
<evidence type="ECO:0000313" key="9">
    <source>
        <dbReference type="EMBL" id="CAG8517624.1"/>
    </source>
</evidence>